<proteinExistence type="predicted"/>
<keyword evidence="4 7" id="KW-0456">Lyase</keyword>
<dbReference type="RefSeq" id="WP_040050321.1">
    <property type="nucleotide sequence ID" value="NZ_FCNV02000010.1"/>
</dbReference>
<evidence type="ECO:0000313" key="8">
    <source>
        <dbReference type="Proteomes" id="UP000198263"/>
    </source>
</evidence>
<evidence type="ECO:0000259" key="6">
    <source>
        <dbReference type="Pfam" id="PF16889"/>
    </source>
</evidence>
<evidence type="ECO:0000259" key="5">
    <source>
        <dbReference type="Pfam" id="PF07940"/>
    </source>
</evidence>
<dbReference type="PANTHER" id="PTHR39210">
    <property type="entry name" value="HEPARIN-SULFATE LYASE"/>
    <property type="match status" value="1"/>
</dbReference>
<evidence type="ECO:0000256" key="3">
    <source>
        <dbReference type="ARBA" id="ARBA00022764"/>
    </source>
</evidence>
<dbReference type="GO" id="GO:0015021">
    <property type="term" value="F:heparin-sulfate lyase activity"/>
    <property type="evidence" value="ECO:0007669"/>
    <property type="project" value="UniProtKB-EC"/>
</dbReference>
<dbReference type="Gene3D" id="2.70.98.70">
    <property type="match status" value="1"/>
</dbReference>
<keyword evidence="8" id="KW-1185">Reference proteome</keyword>
<gene>
    <name evidence="7" type="primary">hepC</name>
    <name evidence="7" type="ORF">AWB72_04236</name>
</gene>
<dbReference type="EC" id="4.2.2.8" evidence="7"/>
<keyword evidence="3" id="KW-0574">Periplasm</keyword>
<comment type="subcellular location">
    <subcellularLocation>
        <location evidence="1">Periplasm</location>
    </subcellularLocation>
</comment>
<dbReference type="Proteomes" id="UP000198263">
    <property type="component" value="Unassembled WGS sequence"/>
</dbReference>
<sequence>MTPSQAVRLFHTVRHLKPVQVLYRAKYGVLPRARISEHIDRPVRTSKREAEPVPFAAGPDEYLGDGRFRFLNCDGDLSDGWNPPHHSRLWRYNLHYFNYLNQLTRERHAPALGMLIDDWIAANPVGAGAGWEPYPLSLRIVNWIKWASAGQLLPDDARASLYLQARYLAQRLEYHLLGNHLFANAKALVCAGLFFDTPEAANWLSAGLAILREELPRQMLDDGGHFELSPMYHAIFVEDLLDIVNLATSAGARRHSADAAACLALAREHLPRTLDWLCTMTHPDGEIAQFNDAAFGIARPYAVLAQYAQRLGIVWREPSGAQTLKSLDASGYVRAECGKYVALLDIGRIGPDYLPGHAHADTLSFELSLEGRRMIVDAGTSTYAAGDQRMIERGTAAHNTVTYEAQSSSDVWSAFRVGRRAYPIDVDLHVAKNPGRSGARQDGAIHAGADWYVSAAHTGYLHLPGQIVHRRTWHGDADTLVVVDQLHSMSGRVATDADRTFATLRFAPGFDVVQRADGEIIVSADGMVRCRLTHTGAAARIIDDFHHPCFGMKLPCKLLRVPFLHPTLVTRLSFRTLA</sequence>
<dbReference type="InterPro" id="IPR031680">
    <property type="entry name" value="Hepar_II_III_N"/>
</dbReference>
<protein>
    <submittedName>
        <fullName evidence="7">Heparin-sulfate lyase</fullName>
        <ecNumber evidence="7">4.2.2.8</ecNumber>
    </submittedName>
</protein>
<name>A0A658R1V8_9BURK</name>
<evidence type="ECO:0000256" key="2">
    <source>
        <dbReference type="ARBA" id="ARBA00022729"/>
    </source>
</evidence>
<organism evidence="7 8">
    <name type="scientific">Caballeronia concitans</name>
    <dbReference type="NCBI Taxonomy" id="1777133"/>
    <lineage>
        <taxon>Bacteria</taxon>
        <taxon>Pseudomonadati</taxon>
        <taxon>Pseudomonadota</taxon>
        <taxon>Betaproteobacteria</taxon>
        <taxon>Burkholderiales</taxon>
        <taxon>Burkholderiaceae</taxon>
        <taxon>Caballeronia</taxon>
    </lineage>
</organism>
<dbReference type="OrthoDB" id="9763014at2"/>
<feature type="domain" description="Heparin-sulfate lyase N-terminal" evidence="6">
    <location>
        <begin position="160"/>
        <end position="294"/>
    </location>
</feature>
<dbReference type="Gene3D" id="1.50.10.100">
    <property type="entry name" value="Chondroitin AC/alginate lyase"/>
    <property type="match status" value="1"/>
</dbReference>
<dbReference type="InterPro" id="IPR012480">
    <property type="entry name" value="Hepar_II_III_C"/>
</dbReference>
<feature type="domain" description="Heparinase II/III-like C-terminal" evidence="5">
    <location>
        <begin position="323"/>
        <end position="552"/>
    </location>
</feature>
<dbReference type="InterPro" id="IPR008929">
    <property type="entry name" value="Chondroitin_lyas"/>
</dbReference>
<dbReference type="Pfam" id="PF16889">
    <property type="entry name" value="Hepar_II_III_N"/>
    <property type="match status" value="1"/>
</dbReference>
<dbReference type="AlphaFoldDB" id="A0A658R1V8"/>
<evidence type="ECO:0000256" key="4">
    <source>
        <dbReference type="ARBA" id="ARBA00023239"/>
    </source>
</evidence>
<accession>A0A658R1V8</accession>
<dbReference type="Pfam" id="PF07940">
    <property type="entry name" value="Hepar_II_III_C"/>
    <property type="match status" value="1"/>
</dbReference>
<dbReference type="EMBL" id="FCNV02000010">
    <property type="protein sequence ID" value="SAL40446.1"/>
    <property type="molecule type" value="Genomic_DNA"/>
</dbReference>
<comment type="caution">
    <text evidence="7">The sequence shown here is derived from an EMBL/GenBank/DDBJ whole genome shotgun (WGS) entry which is preliminary data.</text>
</comment>
<dbReference type="GO" id="GO:0042597">
    <property type="term" value="C:periplasmic space"/>
    <property type="evidence" value="ECO:0007669"/>
    <property type="project" value="UniProtKB-SubCell"/>
</dbReference>
<dbReference type="SUPFAM" id="SSF48230">
    <property type="entry name" value="Chondroitin AC/alginate lyase"/>
    <property type="match status" value="1"/>
</dbReference>
<keyword evidence="2" id="KW-0732">Signal</keyword>
<evidence type="ECO:0000256" key="1">
    <source>
        <dbReference type="ARBA" id="ARBA00004418"/>
    </source>
</evidence>
<evidence type="ECO:0000313" key="7">
    <source>
        <dbReference type="EMBL" id="SAL40446.1"/>
    </source>
</evidence>
<dbReference type="PANTHER" id="PTHR39210:SF1">
    <property type="entry name" value="HEPARIN-SULFATE LYASE"/>
    <property type="match status" value="1"/>
</dbReference>
<reference evidence="7 8" key="1">
    <citation type="submission" date="2016-01" db="EMBL/GenBank/DDBJ databases">
        <authorList>
            <person name="Peeters C."/>
        </authorList>
    </citation>
    <scope>NUCLEOTIDE SEQUENCE [LARGE SCALE GENOMIC DNA]</scope>
    <source>
        <strain evidence="7">LMG 29315</strain>
    </source>
</reference>